<evidence type="ECO:0000313" key="4">
    <source>
        <dbReference type="Proteomes" id="UP000000447"/>
    </source>
</evidence>
<reference evidence="3 4" key="1">
    <citation type="journal article" date="2009" name="PLoS ONE">
        <title>Complete genome sequence of the aerobic CO-oxidizing thermophile Thermomicrobium roseum.</title>
        <authorList>
            <person name="Wu D."/>
            <person name="Raymond J."/>
            <person name="Wu M."/>
            <person name="Chatterji S."/>
            <person name="Ren Q."/>
            <person name="Graham J.E."/>
            <person name="Bryant D.A."/>
            <person name="Robb F."/>
            <person name="Colman A."/>
            <person name="Tallon L.J."/>
            <person name="Badger J.H."/>
            <person name="Madupu R."/>
            <person name="Ward N.L."/>
            <person name="Eisen J.A."/>
        </authorList>
    </citation>
    <scope>NUCLEOTIDE SEQUENCE [LARGE SCALE GENOMIC DNA]</scope>
    <source>
        <strain evidence="4">ATCC 27502 / DSM 5159 / P-2</strain>
    </source>
</reference>
<dbReference type="InterPro" id="IPR058787">
    <property type="entry name" value="ApnL_M"/>
</dbReference>
<dbReference type="Proteomes" id="UP000000447">
    <property type="component" value="Chromosome"/>
</dbReference>
<dbReference type="KEGG" id="tro:trd_0134"/>
<dbReference type="AlphaFoldDB" id="B9KXE7"/>
<dbReference type="STRING" id="309801.trd_0134"/>
<evidence type="ECO:0000259" key="1">
    <source>
        <dbReference type="Pfam" id="PF25837"/>
    </source>
</evidence>
<dbReference type="EMBL" id="CP001275">
    <property type="protein sequence ID" value="ACM05941.1"/>
    <property type="molecule type" value="Genomic_DNA"/>
</dbReference>
<accession>B9KXE7</accession>
<gene>
    <name evidence="3" type="ordered locus">trd_0134</name>
</gene>
<evidence type="ECO:0000313" key="3">
    <source>
        <dbReference type="EMBL" id="ACM05941.1"/>
    </source>
</evidence>
<dbReference type="InterPro" id="IPR058788">
    <property type="entry name" value="ApnL_N"/>
</dbReference>
<dbReference type="Pfam" id="PF25837">
    <property type="entry name" value="Apionate_lact_N"/>
    <property type="match status" value="1"/>
</dbReference>
<dbReference type="eggNOG" id="ENOG502Z7Y3">
    <property type="taxonomic scope" value="Bacteria"/>
</dbReference>
<sequence>MFQSLYPAVRDRNWATIPTRVTAWSVTGRDYEVIVTLSGVCGNEEIALDWTGQVTASQAGLLQYAFEARARKDFWKNRIGLCIHIPATYAGAPARGIARDGTVTDGALPVSIAPHQPFRNLAQFTFTLPDKRHCTIIFEGDIFEMEDQRNWSDASFKIYSTPLDLPFPVLVHEGQVLFQRVTALIEPKETAPAKAELISLDCDPTPLTPVPFGTQLPPLTTADEMDRLTHCLALLQPDHLRLDVHAASVQADYLRAAAHLAKRTATPLLIALYATDPAQVQEVVPLLTALDAPLKALMLHHPAEKVTPPALLAALGDELHRIGPLPLAAGTDFFFAELNRDPHPWPQADWIVFTMTPGVHALDDRSLLLNATIQGQVVESARAVAGGRPILVSPITLRMRRNPNATTGGWDIPREEQVDRRLHAVFGAAWLLQSLASLATAQPVAVTYFELAGSLGIFAEHGSAPGDRQNSEETLSFTPLASVMHRLLRTARNGARWFRARSTNPVQIQTLGILLQERWELLIANPWPSPQVVEITHLPGTIEGIDALHPLASPSMPALSQAVPLLALPPNAVVVLWGRR</sequence>
<feature type="domain" description="D-apionate lactonase TIM barrel" evidence="2">
    <location>
        <begin position="221"/>
        <end position="490"/>
    </location>
</feature>
<keyword evidence="4" id="KW-1185">Reference proteome</keyword>
<protein>
    <submittedName>
        <fullName evidence="3">Uncharacterized protein</fullName>
    </submittedName>
</protein>
<dbReference type="Pfam" id="PF25838">
    <property type="entry name" value="Apionate_lact_M"/>
    <property type="match status" value="1"/>
</dbReference>
<name>B9KXE7_THERP</name>
<dbReference type="HOGENOM" id="CLU_030797_0_0_0"/>
<evidence type="ECO:0000259" key="2">
    <source>
        <dbReference type="Pfam" id="PF25838"/>
    </source>
</evidence>
<organism evidence="3 4">
    <name type="scientific">Thermomicrobium roseum (strain ATCC 27502 / DSM 5159 / P-2)</name>
    <dbReference type="NCBI Taxonomy" id="309801"/>
    <lineage>
        <taxon>Bacteria</taxon>
        <taxon>Pseudomonadati</taxon>
        <taxon>Thermomicrobiota</taxon>
        <taxon>Thermomicrobia</taxon>
        <taxon>Thermomicrobiales</taxon>
        <taxon>Thermomicrobiaceae</taxon>
        <taxon>Thermomicrobium</taxon>
    </lineage>
</organism>
<proteinExistence type="predicted"/>
<feature type="domain" description="D-apionate lactonase N-terminal" evidence="1">
    <location>
        <begin position="3"/>
        <end position="183"/>
    </location>
</feature>